<feature type="chain" id="PRO_5026775625" evidence="1">
    <location>
        <begin position="23"/>
        <end position="211"/>
    </location>
</feature>
<proteinExistence type="predicted"/>
<comment type="caution">
    <text evidence="3">The sequence shown here is derived from an EMBL/GenBank/DDBJ whole genome shotgun (WGS) entry which is preliminary data.</text>
</comment>
<organism evidence="3 4">
    <name type="scientific">Pseudoduganella ginsengisoli</name>
    <dbReference type="NCBI Taxonomy" id="1462440"/>
    <lineage>
        <taxon>Bacteria</taxon>
        <taxon>Pseudomonadati</taxon>
        <taxon>Pseudomonadota</taxon>
        <taxon>Betaproteobacteria</taxon>
        <taxon>Burkholderiales</taxon>
        <taxon>Oxalobacteraceae</taxon>
        <taxon>Telluria group</taxon>
        <taxon>Pseudoduganella</taxon>
    </lineage>
</organism>
<dbReference type="RefSeq" id="WP_155437036.1">
    <property type="nucleotide sequence ID" value="NZ_WNLA01000001.1"/>
</dbReference>
<dbReference type="EMBL" id="WNLA01000001">
    <property type="protein sequence ID" value="MTW00615.1"/>
    <property type="molecule type" value="Genomic_DNA"/>
</dbReference>
<evidence type="ECO:0000256" key="1">
    <source>
        <dbReference type="SAM" id="SignalP"/>
    </source>
</evidence>
<feature type="domain" description="Peptidase S12 Pab87-related C-terminal" evidence="2">
    <location>
        <begin position="21"/>
        <end position="97"/>
    </location>
</feature>
<keyword evidence="4" id="KW-1185">Reference proteome</keyword>
<dbReference type="Proteomes" id="UP000484015">
    <property type="component" value="Unassembled WGS sequence"/>
</dbReference>
<gene>
    <name evidence="3" type="ORF">GM668_00795</name>
</gene>
<name>A0A6L6PT23_9BURK</name>
<feature type="signal peptide" evidence="1">
    <location>
        <begin position="1"/>
        <end position="22"/>
    </location>
</feature>
<keyword evidence="1" id="KW-0732">Signal</keyword>
<evidence type="ECO:0000313" key="3">
    <source>
        <dbReference type="EMBL" id="MTW00615.1"/>
    </source>
</evidence>
<protein>
    <submittedName>
        <fullName evidence="3">DUF3471 domain-containing protein</fullName>
    </submittedName>
</protein>
<evidence type="ECO:0000259" key="2">
    <source>
        <dbReference type="Pfam" id="PF11954"/>
    </source>
</evidence>
<sequence>MPILRHTILCAAFACVATSVQAQTDTAALAAYNGVYRLEGKGAFTFVAQDGQLYGRLTGQPFMPLTAAAPDVFTFPGAGAEFTFTREQGKVAAVTLRQRGAVLEGQRTGKAPPAQAMDPAVTQEAFGGAYVSAMPPLNFSVQARAGQLTVKLNEQPALPVFAMEGRTDRFAYDVVTAEMQFERDAGGKVTGLVLYQNGQVLRAARQVHAAP</sequence>
<reference evidence="3 4" key="1">
    <citation type="submission" date="2019-11" db="EMBL/GenBank/DDBJ databases">
        <title>Type strains purchased from KCTC, JCM and DSMZ.</title>
        <authorList>
            <person name="Lu H."/>
        </authorList>
    </citation>
    <scope>NUCLEOTIDE SEQUENCE [LARGE SCALE GENOMIC DNA]</scope>
    <source>
        <strain evidence="3 4">KCTC 42409</strain>
    </source>
</reference>
<dbReference type="AlphaFoldDB" id="A0A6L6PT23"/>
<evidence type="ECO:0000313" key="4">
    <source>
        <dbReference type="Proteomes" id="UP000484015"/>
    </source>
</evidence>
<dbReference type="OrthoDB" id="9799367at2"/>
<accession>A0A6L6PT23</accession>
<dbReference type="InterPro" id="IPR021860">
    <property type="entry name" value="Peptidase_S12_Pab87-rel_C"/>
</dbReference>
<dbReference type="Pfam" id="PF11954">
    <property type="entry name" value="DUF3471"/>
    <property type="match status" value="1"/>
</dbReference>